<feature type="region of interest" description="Disordered" evidence="1">
    <location>
        <begin position="104"/>
        <end position="162"/>
    </location>
</feature>
<protein>
    <submittedName>
        <fullName evidence="3">Uncharacterized protein</fullName>
    </submittedName>
</protein>
<accession>A0AAV0XJ56</accession>
<feature type="compositionally biased region" description="Basic residues" evidence="1">
    <location>
        <begin position="123"/>
        <end position="137"/>
    </location>
</feature>
<dbReference type="AlphaFoldDB" id="A0AAV0XJ56"/>
<feature type="compositionally biased region" description="Pro residues" evidence="1">
    <location>
        <begin position="104"/>
        <end position="115"/>
    </location>
</feature>
<evidence type="ECO:0000256" key="2">
    <source>
        <dbReference type="SAM" id="Phobius"/>
    </source>
</evidence>
<dbReference type="EMBL" id="CARXXK010000005">
    <property type="protein sequence ID" value="CAI6368455.1"/>
    <property type="molecule type" value="Genomic_DNA"/>
</dbReference>
<reference evidence="3 4" key="1">
    <citation type="submission" date="2023-01" db="EMBL/GenBank/DDBJ databases">
        <authorList>
            <person name="Whitehead M."/>
        </authorList>
    </citation>
    <scope>NUCLEOTIDE SEQUENCE [LARGE SCALE GENOMIC DNA]</scope>
</reference>
<proteinExistence type="predicted"/>
<name>A0AAV0XJ56_9HEMI</name>
<keyword evidence="2" id="KW-0812">Transmembrane</keyword>
<feature type="compositionally biased region" description="Basic and acidic residues" evidence="1">
    <location>
        <begin position="28"/>
        <end position="37"/>
    </location>
</feature>
<sequence>MYTHAAVAAAVRHQQVGRHKRARGGENAGHHGDRGGRADGGGRATSFAYGRHVASVVVYVYARVFAALQTAPDRWCARVVVCASIVYCIHTRSIIYVCRYTEQPPPLSPTPPQSPLPSNSLLTRRHHHHRHRHRRRLSTTSRDDRGFRNRIAAAPPDGSAPDRVTAVVRHTATATTPTPRRSRIACFADTTGTYDIIVAVAVVVVAVVLVVIYRDGRRPRSQRPVRISSSGLRLSHCRIYRFKTVQDCESIAMLRFEACMSSSRRTKSYSCHSVDPQHVSVNSSGPVNVAIATNTVLSQSWMAVTNS</sequence>
<dbReference type="Proteomes" id="UP001160148">
    <property type="component" value="Unassembled WGS sequence"/>
</dbReference>
<feature type="region of interest" description="Disordered" evidence="1">
    <location>
        <begin position="11"/>
        <end position="39"/>
    </location>
</feature>
<gene>
    <name evidence="3" type="ORF">MEUPH1_LOCUS22810</name>
</gene>
<evidence type="ECO:0000313" key="4">
    <source>
        <dbReference type="Proteomes" id="UP001160148"/>
    </source>
</evidence>
<evidence type="ECO:0000256" key="1">
    <source>
        <dbReference type="SAM" id="MobiDB-lite"/>
    </source>
</evidence>
<organism evidence="3 4">
    <name type="scientific">Macrosiphum euphorbiae</name>
    <name type="common">potato aphid</name>
    <dbReference type="NCBI Taxonomy" id="13131"/>
    <lineage>
        <taxon>Eukaryota</taxon>
        <taxon>Metazoa</taxon>
        <taxon>Ecdysozoa</taxon>
        <taxon>Arthropoda</taxon>
        <taxon>Hexapoda</taxon>
        <taxon>Insecta</taxon>
        <taxon>Pterygota</taxon>
        <taxon>Neoptera</taxon>
        <taxon>Paraneoptera</taxon>
        <taxon>Hemiptera</taxon>
        <taxon>Sternorrhyncha</taxon>
        <taxon>Aphidomorpha</taxon>
        <taxon>Aphidoidea</taxon>
        <taxon>Aphididae</taxon>
        <taxon>Macrosiphini</taxon>
        <taxon>Macrosiphum</taxon>
    </lineage>
</organism>
<keyword evidence="2" id="KW-1133">Transmembrane helix</keyword>
<feature type="transmembrane region" description="Helical" evidence="2">
    <location>
        <begin position="192"/>
        <end position="213"/>
    </location>
</feature>
<evidence type="ECO:0000313" key="3">
    <source>
        <dbReference type="EMBL" id="CAI6368455.1"/>
    </source>
</evidence>
<comment type="caution">
    <text evidence="3">The sequence shown here is derived from an EMBL/GenBank/DDBJ whole genome shotgun (WGS) entry which is preliminary data.</text>
</comment>
<keyword evidence="4" id="KW-1185">Reference proteome</keyword>
<keyword evidence="2" id="KW-0472">Membrane</keyword>